<keyword evidence="4 6" id="KW-0472">Membrane</keyword>
<dbReference type="EMBL" id="FN649760">
    <property type="protein sequence ID" value="CBJ33269.1"/>
    <property type="molecule type" value="Genomic_DNA"/>
</dbReference>
<evidence type="ECO:0000259" key="7">
    <source>
        <dbReference type="Pfam" id="PF04547"/>
    </source>
</evidence>
<dbReference type="PANTHER" id="PTHR12308:SF73">
    <property type="entry name" value="ANOCTAMIN"/>
    <property type="match status" value="1"/>
</dbReference>
<evidence type="ECO:0000313" key="8">
    <source>
        <dbReference type="EMBL" id="CBJ33269.1"/>
    </source>
</evidence>
<feature type="transmembrane region" description="Helical" evidence="6">
    <location>
        <begin position="597"/>
        <end position="620"/>
    </location>
</feature>
<evidence type="ECO:0000313" key="9">
    <source>
        <dbReference type="Proteomes" id="UP000002630"/>
    </source>
</evidence>
<dbReference type="Proteomes" id="UP000002630">
    <property type="component" value="Unassembled WGS sequence"/>
</dbReference>
<feature type="region of interest" description="Disordered" evidence="5">
    <location>
        <begin position="558"/>
        <end position="580"/>
    </location>
</feature>
<feature type="transmembrane region" description="Helical" evidence="6">
    <location>
        <begin position="818"/>
        <end position="841"/>
    </location>
</feature>
<keyword evidence="3 6" id="KW-1133">Transmembrane helix</keyword>
<dbReference type="InParanoid" id="D7G1M4"/>
<feature type="compositionally biased region" description="Basic and acidic residues" evidence="5">
    <location>
        <begin position="558"/>
        <end position="569"/>
    </location>
</feature>
<feature type="region of interest" description="Disordered" evidence="5">
    <location>
        <begin position="1022"/>
        <end position="1061"/>
    </location>
</feature>
<feature type="region of interest" description="Disordered" evidence="5">
    <location>
        <begin position="1095"/>
        <end position="1123"/>
    </location>
</feature>
<feature type="transmembrane region" description="Helical" evidence="6">
    <location>
        <begin position="862"/>
        <end position="881"/>
    </location>
</feature>
<dbReference type="AlphaFoldDB" id="D7G1M4"/>
<feature type="compositionally biased region" description="Basic and acidic residues" evidence="5">
    <location>
        <begin position="48"/>
        <end position="59"/>
    </location>
</feature>
<dbReference type="PANTHER" id="PTHR12308">
    <property type="entry name" value="ANOCTAMIN"/>
    <property type="match status" value="1"/>
</dbReference>
<evidence type="ECO:0000256" key="4">
    <source>
        <dbReference type="ARBA" id="ARBA00023136"/>
    </source>
</evidence>
<evidence type="ECO:0000256" key="3">
    <source>
        <dbReference type="ARBA" id="ARBA00022989"/>
    </source>
</evidence>
<gene>
    <name evidence="8" type="ORF">Esi_0451_0018</name>
</gene>
<evidence type="ECO:0000256" key="6">
    <source>
        <dbReference type="SAM" id="Phobius"/>
    </source>
</evidence>
<dbReference type="eggNOG" id="KOG2514">
    <property type="taxonomic scope" value="Eukaryota"/>
</dbReference>
<feature type="compositionally biased region" description="Gly residues" evidence="5">
    <location>
        <begin position="1103"/>
        <end position="1114"/>
    </location>
</feature>
<dbReference type="InterPro" id="IPR007632">
    <property type="entry name" value="Anoctamin"/>
</dbReference>
<feature type="domain" description="Anoctamin transmembrane" evidence="7">
    <location>
        <begin position="467"/>
        <end position="891"/>
    </location>
</feature>
<reference evidence="8 9" key="1">
    <citation type="journal article" date="2010" name="Nature">
        <title>The Ectocarpus genome and the independent evolution of multicellularity in brown algae.</title>
        <authorList>
            <person name="Cock J.M."/>
            <person name="Sterck L."/>
            <person name="Rouze P."/>
            <person name="Scornet D."/>
            <person name="Allen A.E."/>
            <person name="Amoutzias G."/>
            <person name="Anthouard V."/>
            <person name="Artiguenave F."/>
            <person name="Aury J.M."/>
            <person name="Badger J.H."/>
            <person name="Beszteri B."/>
            <person name="Billiau K."/>
            <person name="Bonnet E."/>
            <person name="Bothwell J.H."/>
            <person name="Bowler C."/>
            <person name="Boyen C."/>
            <person name="Brownlee C."/>
            <person name="Carrano C.J."/>
            <person name="Charrier B."/>
            <person name="Cho G.Y."/>
            <person name="Coelho S.M."/>
            <person name="Collen J."/>
            <person name="Corre E."/>
            <person name="Da Silva C."/>
            <person name="Delage L."/>
            <person name="Delaroque N."/>
            <person name="Dittami S.M."/>
            <person name="Doulbeau S."/>
            <person name="Elias M."/>
            <person name="Farnham G."/>
            <person name="Gachon C.M."/>
            <person name="Gschloessl B."/>
            <person name="Heesch S."/>
            <person name="Jabbari K."/>
            <person name="Jubin C."/>
            <person name="Kawai H."/>
            <person name="Kimura K."/>
            <person name="Kloareg B."/>
            <person name="Kupper F.C."/>
            <person name="Lang D."/>
            <person name="Le Bail A."/>
            <person name="Leblanc C."/>
            <person name="Lerouge P."/>
            <person name="Lohr M."/>
            <person name="Lopez P.J."/>
            <person name="Martens C."/>
            <person name="Maumus F."/>
            <person name="Michel G."/>
            <person name="Miranda-Saavedra D."/>
            <person name="Morales J."/>
            <person name="Moreau H."/>
            <person name="Motomura T."/>
            <person name="Nagasato C."/>
            <person name="Napoli C.A."/>
            <person name="Nelson D.R."/>
            <person name="Nyvall-Collen P."/>
            <person name="Peters A.F."/>
            <person name="Pommier C."/>
            <person name="Potin P."/>
            <person name="Poulain J."/>
            <person name="Quesneville H."/>
            <person name="Read B."/>
            <person name="Rensing S.A."/>
            <person name="Ritter A."/>
            <person name="Rousvoal S."/>
            <person name="Samanta M."/>
            <person name="Samson G."/>
            <person name="Schroeder D.C."/>
            <person name="Segurens B."/>
            <person name="Strittmatter M."/>
            <person name="Tonon T."/>
            <person name="Tregear J.W."/>
            <person name="Valentin K."/>
            <person name="von Dassow P."/>
            <person name="Yamagishi T."/>
            <person name="Van de Peer Y."/>
            <person name="Wincker P."/>
        </authorList>
    </citation>
    <scope>NUCLEOTIDE SEQUENCE [LARGE SCALE GENOMIC DNA]</scope>
    <source>
        <strain evidence="9">Ec32 / CCAP1310/4</strain>
    </source>
</reference>
<dbReference type="OrthoDB" id="296386at2759"/>
<feature type="transmembrane region" description="Helical" evidence="6">
    <location>
        <begin position="632"/>
        <end position="652"/>
    </location>
</feature>
<organism evidence="8 9">
    <name type="scientific">Ectocarpus siliculosus</name>
    <name type="common">Brown alga</name>
    <name type="synonym">Conferva siliculosa</name>
    <dbReference type="NCBI Taxonomy" id="2880"/>
    <lineage>
        <taxon>Eukaryota</taxon>
        <taxon>Sar</taxon>
        <taxon>Stramenopiles</taxon>
        <taxon>Ochrophyta</taxon>
        <taxon>PX clade</taxon>
        <taxon>Phaeophyceae</taxon>
        <taxon>Ectocarpales</taxon>
        <taxon>Ectocarpaceae</taxon>
        <taxon>Ectocarpus</taxon>
    </lineage>
</organism>
<feature type="compositionally biased region" description="Gly residues" evidence="5">
    <location>
        <begin position="65"/>
        <end position="90"/>
    </location>
</feature>
<sequence length="1207" mass="133306">MGNGDSKPAGGGVPSRKRRKESPLLLPQEESPGKARHGQGTPLLGPAERSERRFLRNYDLDDGITQGGGIPGGGGGRGRGAHSGGGGGGGGERDGGNDGVADIDQTIDRYDYLIAFPHPREQAARAGGRGRRSELSAVGDGEGSDDSDSDTGGFEAAQRITLTEVNDIWYSAVPGDEVTKTAAKESLAREWEARFRTPSADSEEVSISQSEWVRLAREVIVNTLFEKSGLQLKLTLSRHGDKVLCRIRAPIVLLERQAARESYRLQFRGEVDPGETFWTEDEIAEELRLYGKDEANETLEKLFQAEKISPNDLAVFDEEVAPNQWSRRTHALERIADRVPVVNRFPAYAEYTNDDKHRHLFQTYPSIRGRTIFRAKDRLALTKGIIDSFFDMGVLQARGIVDAVCALHDANRGEVITKEVLQKRWTLGFWRERSDRIGAPMLSMQMMDHGNSAPWFLQLFCQPLDDIRGYFGEKMAFYFAWLGFYAWALIVPALYGVGIEIYILVKGITFEESGWTFSQVSMAVGIVLWSVIYQELWDREEKVIAVKWGTSGFEEIEKDRPNFEGDKDSPGGGRRRSPVTNTFQTYYPEHKRKIRQVLGLVVVLLFVAGLLLLVGLVEWLEHYLETDLGYTWAGYATSFLASLQIQFLSFVYSRVVKRLNDFENYRTETDYENNLIFKTFLFQMFNNYSALCYTAFIEEQIYGCTDSCIYEVRLLLVAIFAVRFIMVGMEVIIPLVTSRMLDAAAKGKGRGIEQADEDRHRSSAVAGGEGRGGRGRAADGAEEDVSGKGGEEEPIEAELRLPEYGGPFSDYSEIVLQYGYITMFPSALPIVTFFAIAEVLLQIRTDSYKMVSLMRRPDAEMAEGVGMWSTLMEAMGFLAVLTNTAIICFTGGTLQDEFVVEKHLHGFVQDGGGETQGPGGEAQHRGNLDIVGLQFDGKQRGRQLSPGASAQLGRLRTELRDVTRSLKIVKEQLQGAYQHETFNEQTGIGETKHGLPLGCLNIKLIRLDGMEGDPHATTIVISLRNSRQGDKTPPGPALQASRPAERGSRTPAPPGRGGDSAASTVAGMVFSQVFVMAPIRSQDAELVFDVTQARHSGSSSMSRGGGDAKGGGSSSAGAPKRAGTCRVSLRELADQREHDLPLTVLKKANNRWVPSPARLYVKVKFMYSKVVPLRNRIYALQDRKRSVEKEMTLLQIGGGTGGAGDEA</sequence>
<comment type="subcellular location">
    <subcellularLocation>
        <location evidence="1">Membrane</location>
        <topology evidence="1">Multi-pass membrane protein</topology>
    </subcellularLocation>
</comment>
<keyword evidence="2 6" id="KW-0812">Transmembrane</keyword>
<proteinExistence type="predicted"/>
<keyword evidence="9" id="KW-1185">Reference proteome</keyword>
<feature type="transmembrane region" description="Helical" evidence="6">
    <location>
        <begin position="476"/>
        <end position="495"/>
    </location>
</feature>
<accession>D7G1M4</accession>
<evidence type="ECO:0000256" key="5">
    <source>
        <dbReference type="SAM" id="MobiDB-lite"/>
    </source>
</evidence>
<protein>
    <recommendedName>
        <fullName evidence="7">Anoctamin transmembrane domain-containing protein</fullName>
    </recommendedName>
</protein>
<dbReference type="InterPro" id="IPR049452">
    <property type="entry name" value="Anoctamin_TM"/>
</dbReference>
<evidence type="ECO:0000256" key="2">
    <source>
        <dbReference type="ARBA" id="ARBA00022692"/>
    </source>
</evidence>
<feature type="region of interest" description="Disordered" evidence="5">
    <location>
        <begin position="121"/>
        <end position="153"/>
    </location>
</feature>
<feature type="compositionally biased region" description="Gly residues" evidence="5">
    <location>
        <begin position="1"/>
        <end position="13"/>
    </location>
</feature>
<name>D7G1M4_ECTSI</name>
<feature type="region of interest" description="Disordered" evidence="5">
    <location>
        <begin position="1"/>
        <end position="102"/>
    </location>
</feature>
<feature type="region of interest" description="Disordered" evidence="5">
    <location>
        <begin position="752"/>
        <end position="793"/>
    </location>
</feature>
<feature type="transmembrane region" description="Helical" evidence="6">
    <location>
        <begin position="714"/>
        <end position="736"/>
    </location>
</feature>
<feature type="compositionally biased region" description="Basic and acidic residues" evidence="5">
    <location>
        <begin position="752"/>
        <end position="761"/>
    </location>
</feature>
<dbReference type="GO" id="GO:0005254">
    <property type="term" value="F:chloride channel activity"/>
    <property type="evidence" value="ECO:0007669"/>
    <property type="project" value="TreeGrafter"/>
</dbReference>
<evidence type="ECO:0000256" key="1">
    <source>
        <dbReference type="ARBA" id="ARBA00004141"/>
    </source>
</evidence>
<dbReference type="Pfam" id="PF04547">
    <property type="entry name" value="Anoctamin"/>
    <property type="match status" value="1"/>
</dbReference>
<dbReference type="GO" id="GO:0016020">
    <property type="term" value="C:membrane"/>
    <property type="evidence" value="ECO:0007669"/>
    <property type="project" value="UniProtKB-SubCell"/>
</dbReference>